<sequence length="391" mass="45731">MTQHRYSLNALLSQQKPNHPLLDTARTIFPRADASDRRVQSPHGFKTVMPQYSNISNQKLKEMLSNINEHSHKIVCSLDTNEKLQSVRNMMHLISTSYYILLQKDAWQDLHDFGTKNGTWSMKISKSIARDHCTCQMITPPKRLIEQRQKMIQRQMSKTGMELQKHFLDLLTWTQQCSPPIDVHQISEIMDQCVENGLRRLKDKFNYKKTMLQHNYDDQQAITKFYSLHPTKEQIHLAKKIWQSVAAEFKVKERQEILRKRISLHRLPSSIDRSVDQAVDDIKEMLESSVIDDDECANLASRCSKTITQFKCDIMVLTLATMDNTIRGHIKKVAELRQKFLSDHQHRSQLVAKELYDVIEERIQTLRTRLNTMLQNKLKSFFDVAPTTPNE</sequence>
<evidence type="ECO:0000313" key="1">
    <source>
        <dbReference type="EMBL" id="CAF1195763.1"/>
    </source>
</evidence>
<dbReference type="OrthoDB" id="10045207at2759"/>
<proteinExistence type="predicted"/>
<evidence type="ECO:0000313" key="2">
    <source>
        <dbReference type="Proteomes" id="UP000663852"/>
    </source>
</evidence>
<dbReference type="Proteomes" id="UP000663852">
    <property type="component" value="Unassembled WGS sequence"/>
</dbReference>
<dbReference type="EMBL" id="CAJNOJ010000145">
    <property type="protein sequence ID" value="CAF1195763.1"/>
    <property type="molecule type" value="Genomic_DNA"/>
</dbReference>
<gene>
    <name evidence="1" type="ORF">EDS130_LOCUS25071</name>
</gene>
<name>A0A814W3J3_ADIRI</name>
<dbReference type="AlphaFoldDB" id="A0A814W3J3"/>
<organism evidence="1 2">
    <name type="scientific">Adineta ricciae</name>
    <name type="common">Rotifer</name>
    <dbReference type="NCBI Taxonomy" id="249248"/>
    <lineage>
        <taxon>Eukaryota</taxon>
        <taxon>Metazoa</taxon>
        <taxon>Spiralia</taxon>
        <taxon>Gnathifera</taxon>
        <taxon>Rotifera</taxon>
        <taxon>Eurotatoria</taxon>
        <taxon>Bdelloidea</taxon>
        <taxon>Adinetida</taxon>
        <taxon>Adinetidae</taxon>
        <taxon>Adineta</taxon>
    </lineage>
</organism>
<reference evidence="1" key="1">
    <citation type="submission" date="2021-02" db="EMBL/GenBank/DDBJ databases">
        <authorList>
            <person name="Nowell W R."/>
        </authorList>
    </citation>
    <scope>NUCLEOTIDE SEQUENCE</scope>
</reference>
<accession>A0A814W3J3</accession>
<comment type="caution">
    <text evidence="1">The sequence shown here is derived from an EMBL/GenBank/DDBJ whole genome shotgun (WGS) entry which is preliminary data.</text>
</comment>
<protein>
    <submittedName>
        <fullName evidence="1">Uncharacterized protein</fullName>
    </submittedName>
</protein>